<reference evidence="1" key="1">
    <citation type="journal article" date="2021" name="Microb. Physiol.">
        <title>Proteogenomic Insights into the Physiology of Marine, Sulfate-Reducing, Filamentous Desulfonema limicola and Desulfonema magnum.</title>
        <authorList>
            <person name="Schnaars V."/>
            <person name="Wohlbrand L."/>
            <person name="Scheve S."/>
            <person name="Hinrichs C."/>
            <person name="Reinhardt R."/>
            <person name="Rabus R."/>
        </authorList>
    </citation>
    <scope>NUCLEOTIDE SEQUENCE</scope>
    <source>
        <strain evidence="1">4be13</strain>
    </source>
</reference>
<keyword evidence="2" id="KW-1185">Reference proteome</keyword>
<organism evidence="1 2">
    <name type="scientific">Desulfonema magnum</name>
    <dbReference type="NCBI Taxonomy" id="45655"/>
    <lineage>
        <taxon>Bacteria</taxon>
        <taxon>Pseudomonadati</taxon>
        <taxon>Thermodesulfobacteriota</taxon>
        <taxon>Desulfobacteria</taxon>
        <taxon>Desulfobacterales</taxon>
        <taxon>Desulfococcaceae</taxon>
        <taxon>Desulfonema</taxon>
    </lineage>
</organism>
<proteinExistence type="predicted"/>
<dbReference type="KEGG" id="dmm:dnm_099610"/>
<protein>
    <submittedName>
        <fullName evidence="1">Uncharacterized protein</fullName>
    </submittedName>
</protein>
<evidence type="ECO:0000313" key="1">
    <source>
        <dbReference type="EMBL" id="QTA93853.1"/>
    </source>
</evidence>
<gene>
    <name evidence="1" type="ORF">dnm_099610</name>
</gene>
<sequence length="63" mass="7233">MISDRLSLTRYQFIARKKIAEQVKPGRDHIQITYPNLFIAMSLGSPTLSKSKKFSGPHRTDKE</sequence>
<evidence type="ECO:0000313" key="2">
    <source>
        <dbReference type="Proteomes" id="UP000663722"/>
    </source>
</evidence>
<dbReference type="RefSeq" id="WP_207680593.1">
    <property type="nucleotide sequence ID" value="NZ_CP061800.1"/>
</dbReference>
<dbReference type="Proteomes" id="UP000663722">
    <property type="component" value="Chromosome"/>
</dbReference>
<dbReference type="EMBL" id="CP061800">
    <property type="protein sequence ID" value="QTA93853.1"/>
    <property type="molecule type" value="Genomic_DNA"/>
</dbReference>
<dbReference type="AlphaFoldDB" id="A0A975GWC5"/>
<accession>A0A975GWC5</accession>
<name>A0A975GWC5_9BACT</name>